<sequence length="429" mass="48866">MSVNKKFWLSHGCSICWTVLAIYLSLSWVIDLGEIVTLPVALFVIGGIAYVPGYLNAFLVISLIFDRQPKFKDPWPEIPVSILIACRNEAENIANTLRYVQQQDYPHPIHVVIVDNGSTDGTTEAALEAASTFNLGIQVIHEERPGKFNALNTGISHVTTDLVITLDADTLLHRSAVRYLVARMISSPDEVCAVAGSILVRNSRENLLTRIQEWDYFLGIASIKRLQGLYQGTLVAQGAYSLYKTNAVKDVGGWPDAIGEDIVLTWNFLQQGWKVYFEPLAVAFTDAPPKMTHFIKQRSRWARGMVEALKQTKPWQQPQIYTKYLTGVNLVMPYMDITYTFCWLPGLVLALLGFYWIVGPMTLFVLPLTLISYSILYRYQKRVFNELDLRVRKNARGFIFFVLCYQMIMAPVSVWGYIQEVFKLQRIWK</sequence>
<dbReference type="PANTHER" id="PTHR43630:SF1">
    <property type="entry name" value="POLY-BETA-1,6-N-ACETYL-D-GLUCOSAMINE SYNTHASE"/>
    <property type="match status" value="1"/>
</dbReference>
<feature type="transmembrane region" description="Helical" evidence="4">
    <location>
        <begin position="36"/>
        <end position="65"/>
    </location>
</feature>
<dbReference type="InterPro" id="IPR029044">
    <property type="entry name" value="Nucleotide-diphossugar_trans"/>
</dbReference>
<dbReference type="InterPro" id="IPR001173">
    <property type="entry name" value="Glyco_trans_2-like"/>
</dbReference>
<feature type="transmembrane region" description="Helical" evidence="4">
    <location>
        <begin position="7"/>
        <end position="30"/>
    </location>
</feature>
<evidence type="ECO:0000259" key="5">
    <source>
        <dbReference type="Pfam" id="PF00535"/>
    </source>
</evidence>
<feature type="transmembrane region" description="Helical" evidence="4">
    <location>
        <begin position="363"/>
        <end position="379"/>
    </location>
</feature>
<accession>A0ABY4HHS6</accession>
<reference evidence="6" key="1">
    <citation type="submission" date="2022-04" db="EMBL/GenBank/DDBJ databases">
        <title>Halobacillus sp. isolated from saltern.</title>
        <authorList>
            <person name="Won M."/>
            <person name="Lee C.-M."/>
            <person name="Woen H.-Y."/>
            <person name="Kwon S.-W."/>
        </authorList>
    </citation>
    <scope>NUCLEOTIDE SEQUENCE</scope>
    <source>
        <strain evidence="6">SSHM10-5</strain>
    </source>
</reference>
<keyword evidence="4" id="KW-0812">Transmembrane</keyword>
<feature type="domain" description="Glycosyltransferase 2-like" evidence="5">
    <location>
        <begin position="81"/>
        <end position="251"/>
    </location>
</feature>
<gene>
    <name evidence="6" type="ORF">MUO15_09670</name>
</gene>
<dbReference type="Gene3D" id="3.90.550.10">
    <property type="entry name" value="Spore Coat Polysaccharide Biosynthesis Protein SpsA, Chain A"/>
    <property type="match status" value="1"/>
</dbReference>
<dbReference type="CDD" id="cd06423">
    <property type="entry name" value="CESA_like"/>
    <property type="match status" value="1"/>
</dbReference>
<dbReference type="Pfam" id="PF00535">
    <property type="entry name" value="Glycos_transf_2"/>
    <property type="match status" value="1"/>
</dbReference>
<evidence type="ECO:0000256" key="4">
    <source>
        <dbReference type="SAM" id="Phobius"/>
    </source>
</evidence>
<dbReference type="PANTHER" id="PTHR43630">
    <property type="entry name" value="POLY-BETA-1,6-N-ACETYL-D-GLUCOSAMINE SYNTHASE"/>
    <property type="match status" value="1"/>
</dbReference>
<dbReference type="SUPFAM" id="SSF53448">
    <property type="entry name" value="Nucleotide-diphospho-sugar transferases"/>
    <property type="match status" value="1"/>
</dbReference>
<evidence type="ECO:0000256" key="2">
    <source>
        <dbReference type="ARBA" id="ARBA00022676"/>
    </source>
</evidence>
<dbReference type="Proteomes" id="UP000830326">
    <property type="component" value="Chromosome"/>
</dbReference>
<evidence type="ECO:0000256" key="1">
    <source>
        <dbReference type="ARBA" id="ARBA00006739"/>
    </source>
</evidence>
<evidence type="ECO:0000256" key="3">
    <source>
        <dbReference type="ARBA" id="ARBA00022679"/>
    </source>
</evidence>
<dbReference type="EMBL" id="CP095075">
    <property type="protein sequence ID" value="UOR13963.1"/>
    <property type="molecule type" value="Genomic_DNA"/>
</dbReference>
<protein>
    <submittedName>
        <fullName evidence="6">Glycosyltransferase family 2 protein</fullName>
    </submittedName>
</protein>
<keyword evidence="2" id="KW-0328">Glycosyltransferase</keyword>
<comment type="similarity">
    <text evidence="1">Belongs to the glycosyltransferase 2 family.</text>
</comment>
<keyword evidence="4" id="KW-0472">Membrane</keyword>
<keyword evidence="7" id="KW-1185">Reference proteome</keyword>
<keyword evidence="3" id="KW-0808">Transferase</keyword>
<evidence type="ECO:0000313" key="7">
    <source>
        <dbReference type="Proteomes" id="UP000830326"/>
    </source>
</evidence>
<evidence type="ECO:0000313" key="6">
    <source>
        <dbReference type="EMBL" id="UOR13963.1"/>
    </source>
</evidence>
<keyword evidence="4" id="KW-1133">Transmembrane helix</keyword>
<feature type="transmembrane region" description="Helical" evidence="4">
    <location>
        <begin position="399"/>
        <end position="418"/>
    </location>
</feature>
<organism evidence="6 7">
    <name type="scientific">Halobacillus amylolyticus</name>
    <dbReference type="NCBI Taxonomy" id="2932259"/>
    <lineage>
        <taxon>Bacteria</taxon>
        <taxon>Bacillati</taxon>
        <taxon>Bacillota</taxon>
        <taxon>Bacilli</taxon>
        <taxon>Bacillales</taxon>
        <taxon>Bacillaceae</taxon>
        <taxon>Halobacillus</taxon>
    </lineage>
</organism>
<proteinExistence type="inferred from homology"/>
<feature type="transmembrane region" description="Helical" evidence="4">
    <location>
        <begin position="337"/>
        <end position="357"/>
    </location>
</feature>
<name>A0ABY4HHS6_9BACI</name>